<dbReference type="InterPro" id="IPR000073">
    <property type="entry name" value="AB_hydrolase_1"/>
</dbReference>
<keyword evidence="1" id="KW-0450">Lipoyl</keyword>
<reference evidence="3 4" key="1">
    <citation type="journal article" date="2019" name="Int. J. Syst. Evol. Microbiol.">
        <title>The Global Catalogue of Microorganisms (GCM) 10K type strain sequencing project: providing services to taxonomists for standard genome sequencing and annotation.</title>
        <authorList>
            <consortium name="The Broad Institute Genomics Platform"/>
            <consortium name="The Broad Institute Genome Sequencing Center for Infectious Disease"/>
            <person name="Wu L."/>
            <person name="Ma J."/>
        </authorList>
    </citation>
    <scope>NUCLEOTIDE SEQUENCE [LARGE SCALE GENOMIC DNA]</scope>
    <source>
        <strain evidence="3 4">JCM 11117</strain>
    </source>
</reference>
<dbReference type="PROSITE" id="PS00189">
    <property type="entry name" value="LIPOYL"/>
    <property type="match status" value="1"/>
</dbReference>
<feature type="domain" description="Lipoyl-binding" evidence="2">
    <location>
        <begin position="6"/>
        <end position="81"/>
    </location>
</feature>
<dbReference type="EMBL" id="BAAAHP010000328">
    <property type="protein sequence ID" value="GAA0908633.1"/>
    <property type="molecule type" value="Genomic_DNA"/>
</dbReference>
<dbReference type="PROSITE" id="PS50968">
    <property type="entry name" value="BIOTINYL_LIPOYL"/>
    <property type="match status" value="1"/>
</dbReference>
<dbReference type="InterPro" id="IPR000089">
    <property type="entry name" value="Biotin_lipoyl"/>
</dbReference>
<keyword evidence="4" id="KW-1185">Reference proteome</keyword>
<evidence type="ECO:0000313" key="3">
    <source>
        <dbReference type="EMBL" id="GAA0908633.1"/>
    </source>
</evidence>
<protein>
    <submittedName>
        <fullName evidence="3">Acetoin dehydrogenase dihydrolipoyllysine-residue acetyltransferase subunit</fullName>
    </submittedName>
</protein>
<dbReference type="NCBIfam" id="NF011457">
    <property type="entry name" value="PRK14875.1"/>
    <property type="match status" value="1"/>
</dbReference>
<dbReference type="SUPFAM" id="SSF53474">
    <property type="entry name" value="alpha/beta-Hydrolases"/>
    <property type="match status" value="1"/>
</dbReference>
<organism evidence="3 4">
    <name type="scientific">Pseudonocardia zijingensis</name>
    <dbReference type="NCBI Taxonomy" id="153376"/>
    <lineage>
        <taxon>Bacteria</taxon>
        <taxon>Bacillati</taxon>
        <taxon>Actinomycetota</taxon>
        <taxon>Actinomycetes</taxon>
        <taxon>Pseudonocardiales</taxon>
        <taxon>Pseudonocardiaceae</taxon>
        <taxon>Pseudonocardia</taxon>
    </lineage>
</organism>
<dbReference type="InterPro" id="IPR011053">
    <property type="entry name" value="Single_hybrid_motif"/>
</dbReference>
<dbReference type="InterPro" id="IPR003016">
    <property type="entry name" value="2-oxoA_DH_lipoyl-BS"/>
</dbReference>
<dbReference type="PANTHER" id="PTHR43194">
    <property type="entry name" value="HYDROLASE ALPHA/BETA FOLD FAMILY"/>
    <property type="match status" value="1"/>
</dbReference>
<evidence type="ECO:0000259" key="2">
    <source>
        <dbReference type="PROSITE" id="PS50968"/>
    </source>
</evidence>
<dbReference type="Gene3D" id="3.40.50.1820">
    <property type="entry name" value="alpha/beta hydrolase"/>
    <property type="match status" value="1"/>
</dbReference>
<dbReference type="InterPro" id="IPR050228">
    <property type="entry name" value="Carboxylesterase_BioH"/>
</dbReference>
<dbReference type="Pfam" id="PF00364">
    <property type="entry name" value="Biotin_lipoyl"/>
    <property type="match status" value="1"/>
</dbReference>
<dbReference type="PRINTS" id="PR00111">
    <property type="entry name" value="ABHYDROLASE"/>
</dbReference>
<dbReference type="SUPFAM" id="SSF51230">
    <property type="entry name" value="Single hybrid motif"/>
    <property type="match status" value="1"/>
</dbReference>
<dbReference type="Proteomes" id="UP001499967">
    <property type="component" value="Unassembled WGS sequence"/>
</dbReference>
<accession>A0ABN1NIX4</accession>
<dbReference type="PANTHER" id="PTHR43194:SF2">
    <property type="entry name" value="PEROXISOMAL MEMBRANE PROTEIN LPX1"/>
    <property type="match status" value="1"/>
</dbReference>
<dbReference type="InterPro" id="IPR029058">
    <property type="entry name" value="AB_hydrolase_fold"/>
</dbReference>
<evidence type="ECO:0000313" key="4">
    <source>
        <dbReference type="Proteomes" id="UP001499967"/>
    </source>
</evidence>
<comment type="caution">
    <text evidence="3">The sequence shown here is derived from an EMBL/GenBank/DDBJ whole genome shotgun (WGS) entry which is preliminary data.</text>
</comment>
<name>A0ABN1NIX4_9PSEU</name>
<gene>
    <name evidence="3" type="ORF">GCM10009559_78050</name>
</gene>
<dbReference type="RefSeq" id="WP_343946918.1">
    <property type="nucleotide sequence ID" value="NZ_BAAAHP010000328.1"/>
</dbReference>
<dbReference type="CDD" id="cd06849">
    <property type="entry name" value="lipoyl_domain"/>
    <property type="match status" value="1"/>
</dbReference>
<proteinExistence type="predicted"/>
<evidence type="ECO:0000256" key="1">
    <source>
        <dbReference type="ARBA" id="ARBA00022823"/>
    </source>
</evidence>
<sequence>MPDDRILTVTMPKWGLSMKTGKIVDWFVSEGDTIAKGDDIVDIETDKIAGTLESPVEGPVRRIIAEPGSDLPVGAVLAVVAPAEVPDAEIDAVVEEAKAAVESGALEGEDEPEPQLVDVGGRTISYVSLGPDDAGVPVVLVHGYGGDKNSWLFVQQPLAEEGHRAIALDLPGHGASGKDVGDGSLRTLTDTVTGFLDARGIERAHLVGHSLGGAVVAAVAKAEPGKVASLTLIAPAGFTPDADAEYLRGFASASSRRELKPLVGRLFSDESLVTRQLVDDLLRYKRLDGVDKALTAVLGTLLGEGDRQAIDTRALLEGVDVPVTIVWGTSDRILPVPDGVELTRVAAGHMPQMEAPGEVLAAVKARL</sequence>
<dbReference type="Gene3D" id="2.40.50.100">
    <property type="match status" value="1"/>
</dbReference>
<dbReference type="Pfam" id="PF00561">
    <property type="entry name" value="Abhydrolase_1"/>
    <property type="match status" value="1"/>
</dbReference>